<dbReference type="Gene3D" id="3.30.70.1070">
    <property type="entry name" value="Sporulation related repeat"/>
    <property type="match status" value="1"/>
</dbReference>
<name>A0A501PT47_9PROT</name>
<feature type="domain" description="SPOR" evidence="3">
    <location>
        <begin position="166"/>
        <end position="251"/>
    </location>
</feature>
<dbReference type="InterPro" id="IPR036680">
    <property type="entry name" value="SPOR-like_sf"/>
</dbReference>
<evidence type="ECO:0000256" key="1">
    <source>
        <dbReference type="SAM" id="MobiDB-lite"/>
    </source>
</evidence>
<proteinExistence type="predicted"/>
<dbReference type="Pfam" id="PF05036">
    <property type="entry name" value="SPOR"/>
    <property type="match status" value="1"/>
</dbReference>
<feature type="transmembrane region" description="Helical" evidence="2">
    <location>
        <begin position="31"/>
        <end position="51"/>
    </location>
</feature>
<comment type="caution">
    <text evidence="4">The sequence shown here is derived from an EMBL/GenBank/DDBJ whole genome shotgun (WGS) entry which is preliminary data.</text>
</comment>
<dbReference type="Proteomes" id="UP000319148">
    <property type="component" value="Unassembled WGS sequence"/>
</dbReference>
<keyword evidence="2" id="KW-1133">Transmembrane helix</keyword>
<dbReference type="OrthoDB" id="7338235at2"/>
<keyword evidence="2" id="KW-0472">Membrane</keyword>
<accession>A0A501PT47</accession>
<evidence type="ECO:0000313" key="5">
    <source>
        <dbReference type="Proteomes" id="UP000319148"/>
    </source>
</evidence>
<dbReference type="SUPFAM" id="SSF110997">
    <property type="entry name" value="Sporulation related repeat"/>
    <property type="match status" value="1"/>
</dbReference>
<evidence type="ECO:0000259" key="3">
    <source>
        <dbReference type="PROSITE" id="PS51724"/>
    </source>
</evidence>
<dbReference type="AlphaFoldDB" id="A0A501PT47"/>
<dbReference type="EMBL" id="VFIY01000004">
    <property type="protein sequence ID" value="TPD63134.1"/>
    <property type="molecule type" value="Genomic_DNA"/>
</dbReference>
<evidence type="ECO:0000256" key="2">
    <source>
        <dbReference type="SAM" id="Phobius"/>
    </source>
</evidence>
<keyword evidence="5" id="KW-1185">Reference proteome</keyword>
<dbReference type="GO" id="GO:0042834">
    <property type="term" value="F:peptidoglycan binding"/>
    <property type="evidence" value="ECO:0007669"/>
    <property type="project" value="InterPro"/>
</dbReference>
<organism evidence="4 5">
    <name type="scientific">Emcibacter nanhaiensis</name>
    <dbReference type="NCBI Taxonomy" id="1505037"/>
    <lineage>
        <taxon>Bacteria</taxon>
        <taxon>Pseudomonadati</taxon>
        <taxon>Pseudomonadota</taxon>
        <taxon>Alphaproteobacteria</taxon>
        <taxon>Emcibacterales</taxon>
        <taxon>Emcibacteraceae</taxon>
        <taxon>Emcibacter</taxon>
    </lineage>
</organism>
<protein>
    <recommendedName>
        <fullName evidence="3">SPOR domain-containing protein</fullName>
    </recommendedName>
</protein>
<dbReference type="PROSITE" id="PS51724">
    <property type="entry name" value="SPOR"/>
    <property type="match status" value="1"/>
</dbReference>
<evidence type="ECO:0000313" key="4">
    <source>
        <dbReference type="EMBL" id="TPD63134.1"/>
    </source>
</evidence>
<sequence>MAEELKEKSSWLEPLPEEYAGEENMTSRRMIIAAITVVVLAIFAGVIWYSYMQGADKGPVPVVKADKSVIKVKPEDPGGMEVLHQDKEIFEHVAGTEEAKEEVLASSSEIPMDRPAADKPSQNASSDVNVALPPSPPVDEGVEVSADKVEEQVSPAAPAPASSAAISATGEFMIQLGAFSQLSSAEKLWASLSDKHADILGGLTPDYMVVDLGDKGVLYRVRGGSIETREDADKICDRLKKAGQGCMVVKK</sequence>
<keyword evidence="2" id="KW-0812">Transmembrane</keyword>
<gene>
    <name evidence="4" type="ORF">FIV46_03390</name>
</gene>
<reference evidence="5" key="1">
    <citation type="submission" date="2019-06" db="EMBL/GenBank/DDBJ databases">
        <title>The complete genome of Emcibacter congregatus ZYLT.</title>
        <authorList>
            <person name="Zhao Z."/>
        </authorList>
    </citation>
    <scope>NUCLEOTIDE SEQUENCE [LARGE SCALE GENOMIC DNA]</scope>
    <source>
        <strain evidence="5">MCCC 1A06723</strain>
    </source>
</reference>
<dbReference type="InterPro" id="IPR007730">
    <property type="entry name" value="SPOR-like_dom"/>
</dbReference>
<feature type="region of interest" description="Disordered" evidence="1">
    <location>
        <begin position="100"/>
        <end position="145"/>
    </location>
</feature>
<dbReference type="RefSeq" id="WP_139938383.1">
    <property type="nucleotide sequence ID" value="NZ_JBHSYP010000022.1"/>
</dbReference>